<sequence length="472" mass="52047">MAVQHVPLISKRCQKQQEAAARVFAAALDQQRSAQASAWRQPRAGLGAALQAAANLGVYFEQSPQPDLEPGSNSLGIDGKSSATDQHLSGTAAAGTAGQHRNLLSSRARRYRMQRHAQRLLPGEVVSGCSRNFSASNGRNKVEIIGRADSGAVSYRGIHVCGSVWHCPVCANKISEARRTELQTGIAAHHLTGGRVYMLTLTFPHNLGMDLAECLEGLSEALKIFKRSRAWRTCGKAIDYQGAVRALEVTYGANGWHPHTHELIFASGDQDEVLLELAALRDYWAAAVFRAGLGQINEHGFMVGNADKAADYVAKFGNSEETDWDVSREMTRQHSKLARKKGRTPFALLFDAMGGDFQAGELFQEYAREFKGKRQLYYSPGLKKHLGLDDVSDQDIAESEQLDLPGEEPIQVIYTLNAHQWALVYRSNRRGELLDTAAKHGAEGVYLFLKALAIRRSGDDLQPNYYYPEHLQ</sequence>
<evidence type="ECO:0008006" key="6">
    <source>
        <dbReference type="Google" id="ProtNLM"/>
    </source>
</evidence>
<name>A0ABQ5YIE1_9NEIS</name>
<dbReference type="InterPro" id="IPR000989">
    <property type="entry name" value="Rep"/>
</dbReference>
<comment type="caution">
    <text evidence="4">The sequence shown here is derived from an EMBL/GenBank/DDBJ whole genome shotgun (WGS) entry which is preliminary data.</text>
</comment>
<proteinExistence type="inferred from homology"/>
<evidence type="ECO:0000313" key="4">
    <source>
        <dbReference type="EMBL" id="GLR13699.1"/>
    </source>
</evidence>
<dbReference type="RefSeq" id="WP_284196788.1">
    <property type="nucleotide sequence ID" value="NZ_BSOG01000002.1"/>
</dbReference>
<dbReference type="EMBL" id="BSOG01000002">
    <property type="protein sequence ID" value="GLR13699.1"/>
    <property type="molecule type" value="Genomic_DNA"/>
</dbReference>
<comment type="similarity">
    <text evidence="1">Belongs to the Gram-positive plasmids replication protein type 1 family.</text>
</comment>
<evidence type="ECO:0000256" key="2">
    <source>
        <dbReference type="ARBA" id="ARBA00022705"/>
    </source>
</evidence>
<feature type="region of interest" description="Disordered" evidence="3">
    <location>
        <begin position="62"/>
        <end position="101"/>
    </location>
</feature>
<dbReference type="Pfam" id="PF01446">
    <property type="entry name" value="Rep_1"/>
    <property type="match status" value="1"/>
</dbReference>
<feature type="compositionally biased region" description="Polar residues" evidence="3">
    <location>
        <begin position="71"/>
        <end position="89"/>
    </location>
</feature>
<evidence type="ECO:0000313" key="5">
    <source>
        <dbReference type="Proteomes" id="UP001156706"/>
    </source>
</evidence>
<protein>
    <recommendedName>
        <fullName evidence="6">Replication protein</fullName>
    </recommendedName>
</protein>
<dbReference type="Proteomes" id="UP001156706">
    <property type="component" value="Unassembled WGS sequence"/>
</dbReference>
<accession>A0ABQ5YIE1</accession>
<reference evidence="5" key="1">
    <citation type="journal article" date="2019" name="Int. J. Syst. Evol. Microbiol.">
        <title>The Global Catalogue of Microorganisms (GCM) 10K type strain sequencing project: providing services to taxonomists for standard genome sequencing and annotation.</title>
        <authorList>
            <consortium name="The Broad Institute Genomics Platform"/>
            <consortium name="The Broad Institute Genome Sequencing Center for Infectious Disease"/>
            <person name="Wu L."/>
            <person name="Ma J."/>
        </authorList>
    </citation>
    <scope>NUCLEOTIDE SEQUENCE [LARGE SCALE GENOMIC DNA]</scope>
    <source>
        <strain evidence="5">NBRC 110044</strain>
    </source>
</reference>
<evidence type="ECO:0000256" key="1">
    <source>
        <dbReference type="ARBA" id="ARBA00008909"/>
    </source>
</evidence>
<organism evidence="4 5">
    <name type="scientific">Chitinimonas prasina</name>
    <dbReference type="NCBI Taxonomy" id="1434937"/>
    <lineage>
        <taxon>Bacteria</taxon>
        <taxon>Pseudomonadati</taxon>
        <taxon>Pseudomonadota</taxon>
        <taxon>Betaproteobacteria</taxon>
        <taxon>Neisseriales</taxon>
        <taxon>Chitinibacteraceae</taxon>
        <taxon>Chitinimonas</taxon>
    </lineage>
</organism>
<evidence type="ECO:0000256" key="3">
    <source>
        <dbReference type="SAM" id="MobiDB-lite"/>
    </source>
</evidence>
<gene>
    <name evidence="4" type="ORF">GCM10007907_24890</name>
</gene>
<keyword evidence="2" id="KW-0235">DNA replication</keyword>
<keyword evidence="5" id="KW-1185">Reference proteome</keyword>